<proteinExistence type="predicted"/>
<keyword evidence="2" id="KW-1185">Reference proteome</keyword>
<dbReference type="Proteomes" id="UP000823674">
    <property type="component" value="Chromosome A10"/>
</dbReference>
<dbReference type="EMBL" id="JADBGQ010000010">
    <property type="protein sequence ID" value="KAG5375893.1"/>
    <property type="molecule type" value="Genomic_DNA"/>
</dbReference>
<name>A0ABQ7KMZ7_BRACM</name>
<comment type="caution">
    <text evidence="1">The sequence shown here is derived from an EMBL/GenBank/DDBJ whole genome shotgun (WGS) entry which is preliminary data.</text>
</comment>
<evidence type="ECO:0000313" key="2">
    <source>
        <dbReference type="Proteomes" id="UP000823674"/>
    </source>
</evidence>
<sequence length="88" mass="9639">MEGVCGDYNFGTLSTNAITDIVVVCSCSPIVSATQVVFFYSPLRNRPNQSFKPPTSTVQAVSSVIVLFSHRRIVILKSLESCVLWILS</sequence>
<organism evidence="1 2">
    <name type="scientific">Brassica rapa subsp. trilocularis</name>
    <dbReference type="NCBI Taxonomy" id="1813537"/>
    <lineage>
        <taxon>Eukaryota</taxon>
        <taxon>Viridiplantae</taxon>
        <taxon>Streptophyta</taxon>
        <taxon>Embryophyta</taxon>
        <taxon>Tracheophyta</taxon>
        <taxon>Spermatophyta</taxon>
        <taxon>Magnoliopsida</taxon>
        <taxon>eudicotyledons</taxon>
        <taxon>Gunneridae</taxon>
        <taxon>Pentapetalae</taxon>
        <taxon>rosids</taxon>
        <taxon>malvids</taxon>
        <taxon>Brassicales</taxon>
        <taxon>Brassicaceae</taxon>
        <taxon>Brassiceae</taxon>
        <taxon>Brassica</taxon>
    </lineage>
</organism>
<evidence type="ECO:0000313" key="1">
    <source>
        <dbReference type="EMBL" id="KAG5375893.1"/>
    </source>
</evidence>
<reference evidence="1 2" key="1">
    <citation type="submission" date="2021-03" db="EMBL/GenBank/DDBJ databases">
        <authorList>
            <person name="King G.J."/>
            <person name="Bancroft I."/>
            <person name="Baten A."/>
            <person name="Bloomfield J."/>
            <person name="Borpatragohain P."/>
            <person name="He Z."/>
            <person name="Irish N."/>
            <person name="Irwin J."/>
            <person name="Liu K."/>
            <person name="Mauleon R.P."/>
            <person name="Moore J."/>
            <person name="Morris R."/>
            <person name="Ostergaard L."/>
            <person name="Wang B."/>
            <person name="Wells R."/>
        </authorList>
    </citation>
    <scope>NUCLEOTIDE SEQUENCE [LARGE SCALE GENOMIC DNA]</scope>
    <source>
        <strain evidence="1">R-o-18</strain>
        <tissue evidence="1">Leaf</tissue>
    </source>
</reference>
<protein>
    <submittedName>
        <fullName evidence="1">Uncharacterized protein</fullName>
    </submittedName>
</protein>
<accession>A0ABQ7KMZ7</accession>
<gene>
    <name evidence="1" type="primary">A10p007570.1_BraROA</name>
    <name evidence="1" type="ORF">IGI04_040489</name>
</gene>